<feature type="transmembrane region" description="Helical" evidence="1">
    <location>
        <begin position="198"/>
        <end position="218"/>
    </location>
</feature>
<dbReference type="RefSeq" id="WP_264847944.1">
    <property type="nucleotide sequence ID" value="NZ_BRXR01000001.1"/>
</dbReference>
<feature type="transmembrane region" description="Helical" evidence="1">
    <location>
        <begin position="112"/>
        <end position="131"/>
    </location>
</feature>
<dbReference type="Pfam" id="PF01066">
    <property type="entry name" value="CDP-OH_P_transf"/>
    <property type="match status" value="1"/>
</dbReference>
<keyword evidence="1" id="KW-0472">Membrane</keyword>
<comment type="caution">
    <text evidence="2">The sequence shown here is derived from an EMBL/GenBank/DDBJ whole genome shotgun (WGS) entry which is preliminary data.</text>
</comment>
<dbReference type="Gene3D" id="1.20.120.1760">
    <property type="match status" value="1"/>
</dbReference>
<dbReference type="InterPro" id="IPR000462">
    <property type="entry name" value="CDP-OH_P_trans"/>
</dbReference>
<keyword evidence="1" id="KW-0812">Transmembrane</keyword>
<proteinExistence type="predicted"/>
<name>A0ABQ5N0E3_9CLOT</name>
<organism evidence="2 3">
    <name type="scientific">Clostridium omnivorum</name>
    <dbReference type="NCBI Taxonomy" id="1604902"/>
    <lineage>
        <taxon>Bacteria</taxon>
        <taxon>Bacillati</taxon>
        <taxon>Bacillota</taxon>
        <taxon>Clostridia</taxon>
        <taxon>Eubacteriales</taxon>
        <taxon>Clostridiaceae</taxon>
        <taxon>Clostridium</taxon>
    </lineage>
</organism>
<evidence type="ECO:0000256" key="1">
    <source>
        <dbReference type="SAM" id="Phobius"/>
    </source>
</evidence>
<evidence type="ECO:0000313" key="2">
    <source>
        <dbReference type="EMBL" id="GLC28678.1"/>
    </source>
</evidence>
<protein>
    <recommendedName>
        <fullName evidence="4">CDP-alcohol phosphatidyltransferase</fullName>
    </recommendedName>
</protein>
<feature type="transmembrane region" description="Helical" evidence="1">
    <location>
        <begin position="137"/>
        <end position="155"/>
    </location>
</feature>
<keyword evidence="3" id="KW-1185">Reference proteome</keyword>
<keyword evidence="1" id="KW-1133">Transmembrane helix</keyword>
<dbReference type="InterPro" id="IPR043130">
    <property type="entry name" value="CDP-OH_PTrfase_TM_dom"/>
</dbReference>
<gene>
    <name evidence="2" type="ORF">bsdE14_00880</name>
</gene>
<evidence type="ECO:0008006" key="4">
    <source>
        <dbReference type="Google" id="ProtNLM"/>
    </source>
</evidence>
<dbReference type="EMBL" id="BRXR01000001">
    <property type="protein sequence ID" value="GLC28678.1"/>
    <property type="molecule type" value="Genomic_DNA"/>
</dbReference>
<evidence type="ECO:0000313" key="3">
    <source>
        <dbReference type="Proteomes" id="UP001208567"/>
    </source>
</evidence>
<sequence length="255" mass="29288">MKETIKDLRTICQKPVIHSAGESWYGIYFSRYISIYLTYLIVRFTNLSANFVTFSFIVIGAIGDGLLFFGKSSYALIGVVLLHFWLILDAVDGEVARYRKKSSIFGIYLDSLGHYIVNPGILMGLGIYNYVQYSNKFLLYLSFFSFLIMIYLRLFEDLYYLTISKTKNAGNSRYNVDNEISENNEKSSIKKKSILKTIINILADDSVLVVILTVVFIVDLIYPIKLIVLLLYLGYVALYTLLALYLLYKTVKKMN</sequence>
<feature type="transmembrane region" description="Helical" evidence="1">
    <location>
        <begin position="224"/>
        <end position="248"/>
    </location>
</feature>
<reference evidence="2 3" key="1">
    <citation type="journal article" date="2024" name="Int. J. Syst. Evol. Microbiol.">
        <title>Clostridium omnivorum sp. nov., isolated from anoxic soil under the treatment of reductive soil disinfestation.</title>
        <authorList>
            <person name="Ueki A."/>
            <person name="Tonouchi A."/>
            <person name="Kaku N."/>
            <person name="Honma S."/>
            <person name="Ueki K."/>
        </authorList>
    </citation>
    <scope>NUCLEOTIDE SEQUENCE [LARGE SCALE GENOMIC DNA]</scope>
    <source>
        <strain evidence="2 3">E14</strain>
    </source>
</reference>
<feature type="transmembrane region" description="Helical" evidence="1">
    <location>
        <begin position="49"/>
        <end position="68"/>
    </location>
</feature>
<feature type="transmembrane region" description="Helical" evidence="1">
    <location>
        <begin position="74"/>
        <end position="91"/>
    </location>
</feature>
<accession>A0ABQ5N0E3</accession>
<dbReference type="Proteomes" id="UP001208567">
    <property type="component" value="Unassembled WGS sequence"/>
</dbReference>